<dbReference type="RefSeq" id="XP_024597384.1">
    <property type="nucleotide sequence ID" value="XM_024741616.1"/>
</dbReference>
<dbReference type="Pfam" id="PF15229">
    <property type="entry name" value="POM121"/>
    <property type="match status" value="1"/>
</dbReference>
<feature type="region of interest" description="Disordered" evidence="1">
    <location>
        <begin position="305"/>
        <end position="339"/>
    </location>
</feature>
<evidence type="ECO:0000313" key="2">
    <source>
        <dbReference type="Proteomes" id="UP000252040"/>
    </source>
</evidence>
<reference evidence="3" key="1">
    <citation type="submission" date="2025-08" db="UniProtKB">
        <authorList>
            <consortium name="RefSeq"/>
        </authorList>
    </citation>
    <scope>IDENTIFICATION</scope>
    <source>
        <tissue evidence="3">Meat</tissue>
    </source>
</reference>
<dbReference type="Proteomes" id="UP000252040">
    <property type="component" value="Unplaced"/>
</dbReference>
<feature type="compositionally biased region" description="Polar residues" evidence="1">
    <location>
        <begin position="327"/>
        <end position="337"/>
    </location>
</feature>
<keyword evidence="2" id="KW-1185">Reference proteome</keyword>
<feature type="region of interest" description="Disordered" evidence="1">
    <location>
        <begin position="392"/>
        <end position="499"/>
    </location>
</feature>
<name>A0A341B5D7_NEOAA</name>
<feature type="compositionally biased region" description="Polar residues" evidence="1">
    <location>
        <begin position="431"/>
        <end position="440"/>
    </location>
</feature>
<feature type="compositionally biased region" description="Low complexity" evidence="1">
    <location>
        <begin position="57"/>
        <end position="71"/>
    </location>
</feature>
<dbReference type="InterPro" id="IPR043220">
    <property type="entry name" value="POM121-like_prot_1"/>
</dbReference>
<sequence length="526" mass="57703">MPSRRISVAQVLNGFHLGHPVLTPELQHTVSAAEPGAVRVGGTPPVTFPRRSWGLAAGRAAAPQAAGPPRANTRAPQQRSGSRRGLSQVSRPLYSLTRSNNASQAARPTDRTVQYCASWAVGYLSRPCRRQQSPALRGGDQPERPELLGPGQSARRFPLPFRFHSAVPTLDLARRLSYEDPVASPCRRWHRRLFIIAHRWQYPIQQAWCLFLGVFSSVPRSGHQKPLLSAYSSKMFCTSVIPKMAPAKGKLTLLLALKQIIICMWSSLSVHLPNFCGKEILVRALEESSQLRAKEEKDLTALAESRKGLMKQKKGHSAPESQDEQRSGSNPGGNAQSVFRGPMANGVLSSFVPGPGPLKRDFCSKSSEDILIRKSQTYFLSSCSKRSAISSSYSSTRGFPQLQKSGPGAAGLLGPASLHPRVLSKKASEEGCQSSPSASVEPQKKTKREKVVDGPLEEKQNLYCSQPSDSSRPRKQKRKIPLLMPSRRNGPLILPPPPQLGYRVTAEDLDMEKRAAIQWINKVLEG</sequence>
<dbReference type="GeneID" id="112397421"/>
<feature type="region of interest" description="Disordered" evidence="1">
    <location>
        <begin position="57"/>
        <end position="108"/>
    </location>
</feature>
<evidence type="ECO:0000256" key="1">
    <source>
        <dbReference type="SAM" id="MobiDB-lite"/>
    </source>
</evidence>
<gene>
    <name evidence="3" type="primary">LOC112397421</name>
</gene>
<evidence type="ECO:0000313" key="3">
    <source>
        <dbReference type="RefSeq" id="XP_024597384.1"/>
    </source>
</evidence>
<dbReference type="InParanoid" id="A0A341B5D7"/>
<dbReference type="PANTHER" id="PTHR15566:SF9">
    <property type="entry name" value="LOC100125913 PROTEIN"/>
    <property type="match status" value="1"/>
</dbReference>
<protein>
    <submittedName>
        <fullName evidence="3">Nuclear envelope pore membrane protein POM 121-like</fullName>
    </submittedName>
</protein>
<organism evidence="2 3">
    <name type="scientific">Neophocaena asiaeorientalis asiaeorientalis</name>
    <name type="common">Yangtze finless porpoise</name>
    <name type="synonym">Neophocaena phocaenoides subsp. asiaeorientalis</name>
    <dbReference type="NCBI Taxonomy" id="1706337"/>
    <lineage>
        <taxon>Eukaryota</taxon>
        <taxon>Metazoa</taxon>
        <taxon>Chordata</taxon>
        <taxon>Craniata</taxon>
        <taxon>Vertebrata</taxon>
        <taxon>Euteleostomi</taxon>
        <taxon>Mammalia</taxon>
        <taxon>Eutheria</taxon>
        <taxon>Laurasiatheria</taxon>
        <taxon>Artiodactyla</taxon>
        <taxon>Whippomorpha</taxon>
        <taxon>Cetacea</taxon>
        <taxon>Odontoceti</taxon>
        <taxon>Phocoenidae</taxon>
        <taxon>Neophocaena</taxon>
    </lineage>
</organism>
<feature type="compositionally biased region" description="Basic and acidic residues" evidence="1">
    <location>
        <begin position="449"/>
        <end position="460"/>
    </location>
</feature>
<dbReference type="KEGG" id="nasi:112397421"/>
<accession>A0A341B5D7</accession>
<feature type="compositionally biased region" description="Polar residues" evidence="1">
    <location>
        <begin position="74"/>
        <end position="106"/>
    </location>
</feature>
<dbReference type="AlphaFoldDB" id="A0A341B5D7"/>
<proteinExistence type="predicted"/>
<feature type="region of interest" description="Disordered" evidence="1">
    <location>
        <begin position="131"/>
        <end position="151"/>
    </location>
</feature>
<dbReference type="PANTHER" id="PTHR15566">
    <property type="entry name" value="POM121-LIKE"/>
    <property type="match status" value="1"/>
</dbReference>
<feature type="compositionally biased region" description="Low complexity" evidence="1">
    <location>
        <begin position="405"/>
        <end position="418"/>
    </location>
</feature>
<dbReference type="STRING" id="1706337.A0A341B5D7"/>